<evidence type="ECO:0000313" key="3">
    <source>
        <dbReference type="EMBL" id="THH21614.1"/>
    </source>
</evidence>
<comment type="caution">
    <text evidence="3">The sequence shown here is derived from an EMBL/GenBank/DDBJ whole genome shotgun (WGS) entry which is preliminary data.</text>
</comment>
<organism evidence="3 4">
    <name type="scientific">Antrodiella citrinella</name>
    <dbReference type="NCBI Taxonomy" id="2447956"/>
    <lineage>
        <taxon>Eukaryota</taxon>
        <taxon>Fungi</taxon>
        <taxon>Dikarya</taxon>
        <taxon>Basidiomycota</taxon>
        <taxon>Agaricomycotina</taxon>
        <taxon>Agaricomycetes</taxon>
        <taxon>Polyporales</taxon>
        <taxon>Steccherinaceae</taxon>
        <taxon>Antrodiella</taxon>
    </lineage>
</organism>
<feature type="domain" description="DUF6532" evidence="2">
    <location>
        <begin position="434"/>
        <end position="646"/>
    </location>
</feature>
<feature type="compositionally biased region" description="Basic and acidic residues" evidence="1">
    <location>
        <begin position="286"/>
        <end position="298"/>
    </location>
</feature>
<accession>A0A4S4M8D5</accession>
<sequence length="690" mass="74855">MGKSQPALSATKPVRVSQLRRTPAGKGQPAQDEPDELEAAAAVGQPQRKAKSGAAAKYQDLLPKRRRANTIDDPPPSKKKKAEQRAANNDSNIDNVPSSAKRGVPKCKIVPVNRYEDDDTDTDTDDVEFAKAAQAQQAQSQQHQKCTVKTKAVTPAKKSARSVGLVGVSGDTPSPGSVQTDNEDPQDAAFAGPAGSASEENEEGSHDKDESGDESESLEPATIKQTLEQEVPTWAGSVDGDDDDDGLPESFTAPSRPKVTKTYGRSSSGSQFGCGPTQDASDQELENEHPVASADKRSSTARSSSKKHTSPASLFDADNTESRSTTPHIYVSKKISKGATKASLRRQQKAKMEQPSFESSDSDASDEDADMDEDTDNIPRGGCSKVSDSGNTSGRRKWPAFTDLSYNKTGKINKLVQSDEMRRFIEECSEWVIHNIAFITFYPEGMDKYAYLIRLMIKVSEDGEYPIIAARMRSDPAYARDLTHIPSNNVSHYCKNVLRAICPLVDAAYNLSTPAQPGALKRTINEIKARVAALKVKRCYLFALAPGDGVQCIAAKPFKHPMVVIAFRAAFFSSTGPTSIGTEYAHELVSSVDSDDDPEVPLSMLAMVGTIISYVLDGWSTGLYSPGKFHVETLSGTYEGMLSVIEVIRSRTNDAKFHRMRANCLKAARHSTVVTAQEDAADIDFDHMEE</sequence>
<keyword evidence="4" id="KW-1185">Reference proteome</keyword>
<proteinExistence type="predicted"/>
<feature type="compositionally biased region" description="Acidic residues" evidence="1">
    <location>
        <begin position="116"/>
        <end position="127"/>
    </location>
</feature>
<reference evidence="3 4" key="1">
    <citation type="submission" date="2019-02" db="EMBL/GenBank/DDBJ databases">
        <title>Genome sequencing of the rare red list fungi Antrodiella citrinella (Flaviporus citrinellus).</title>
        <authorList>
            <person name="Buettner E."/>
            <person name="Kellner H."/>
        </authorList>
    </citation>
    <scope>NUCLEOTIDE SEQUENCE [LARGE SCALE GENOMIC DNA]</scope>
    <source>
        <strain evidence="3 4">DSM 108506</strain>
    </source>
</reference>
<protein>
    <recommendedName>
        <fullName evidence="2">DUF6532 domain-containing protein</fullName>
    </recommendedName>
</protein>
<dbReference type="AlphaFoldDB" id="A0A4S4M8D5"/>
<evidence type="ECO:0000259" key="2">
    <source>
        <dbReference type="Pfam" id="PF20149"/>
    </source>
</evidence>
<dbReference type="EMBL" id="SGPM01000437">
    <property type="protein sequence ID" value="THH21614.1"/>
    <property type="molecule type" value="Genomic_DNA"/>
</dbReference>
<name>A0A4S4M8D5_9APHY</name>
<dbReference type="Pfam" id="PF20149">
    <property type="entry name" value="DUF6532"/>
    <property type="match status" value="1"/>
</dbReference>
<feature type="compositionally biased region" description="Polar residues" evidence="1">
    <location>
        <begin position="171"/>
        <end position="180"/>
    </location>
</feature>
<gene>
    <name evidence="3" type="ORF">EUX98_g8327</name>
</gene>
<feature type="compositionally biased region" description="Polar residues" evidence="1">
    <location>
        <begin position="86"/>
        <end position="98"/>
    </location>
</feature>
<evidence type="ECO:0000313" key="4">
    <source>
        <dbReference type="Proteomes" id="UP000308730"/>
    </source>
</evidence>
<dbReference type="InterPro" id="IPR045341">
    <property type="entry name" value="DUF6532"/>
</dbReference>
<dbReference type="OrthoDB" id="3225557at2759"/>
<feature type="compositionally biased region" description="Acidic residues" evidence="1">
    <location>
        <begin position="360"/>
        <end position="376"/>
    </location>
</feature>
<dbReference type="Proteomes" id="UP000308730">
    <property type="component" value="Unassembled WGS sequence"/>
</dbReference>
<feature type="region of interest" description="Disordered" evidence="1">
    <location>
        <begin position="1"/>
        <end position="394"/>
    </location>
</feature>
<evidence type="ECO:0000256" key="1">
    <source>
        <dbReference type="SAM" id="MobiDB-lite"/>
    </source>
</evidence>
<feature type="compositionally biased region" description="Low complexity" evidence="1">
    <location>
        <begin position="130"/>
        <end position="157"/>
    </location>
</feature>